<evidence type="ECO:0000256" key="5">
    <source>
        <dbReference type="ARBA" id="ARBA00022692"/>
    </source>
</evidence>
<reference evidence="15 16" key="1">
    <citation type="submission" date="2020-10" db="EMBL/GenBank/DDBJ databases">
        <title>Ca. Dormibacterota MAGs.</title>
        <authorList>
            <person name="Montgomery K."/>
        </authorList>
    </citation>
    <scope>NUCLEOTIDE SEQUENCE [LARGE SCALE GENOMIC DNA]</scope>
    <source>
        <strain evidence="15">Mitchell_Peninsula_5</strain>
    </source>
</reference>
<evidence type="ECO:0000256" key="4">
    <source>
        <dbReference type="ARBA" id="ARBA00022547"/>
    </source>
</evidence>
<dbReference type="GO" id="GO:0012505">
    <property type="term" value="C:endomembrane system"/>
    <property type="evidence" value="ECO:0007669"/>
    <property type="project" value="UniProtKB-SubCell"/>
</dbReference>
<dbReference type="GO" id="GO:0046961">
    <property type="term" value="F:proton-transporting ATPase activity, rotational mechanism"/>
    <property type="evidence" value="ECO:0007669"/>
    <property type="project" value="TreeGrafter"/>
</dbReference>
<keyword evidence="2 13" id="KW-0813">Transport</keyword>
<dbReference type="HAMAP" id="MF_01398">
    <property type="entry name" value="ATP_synth_b_bprime"/>
    <property type="match status" value="1"/>
</dbReference>
<name>A0A934NJY5_9BACT</name>
<comment type="subcellular location">
    <subcellularLocation>
        <location evidence="13">Cell membrane</location>
        <topology evidence="13">Single-pass membrane protein</topology>
    </subcellularLocation>
    <subcellularLocation>
        <location evidence="12">Endomembrane system</location>
        <topology evidence="12">Single-pass membrane protein</topology>
    </subcellularLocation>
</comment>
<dbReference type="GO" id="GO:0046933">
    <property type="term" value="F:proton-transporting ATP synthase activity, rotational mechanism"/>
    <property type="evidence" value="ECO:0007669"/>
    <property type="project" value="UniProtKB-UniRule"/>
</dbReference>
<dbReference type="GO" id="GO:0005886">
    <property type="term" value="C:plasma membrane"/>
    <property type="evidence" value="ECO:0007669"/>
    <property type="project" value="UniProtKB-SubCell"/>
</dbReference>
<comment type="caution">
    <text evidence="15">The sequence shown here is derived from an EMBL/GenBank/DDBJ whole genome shotgun (WGS) entry which is preliminary data.</text>
</comment>
<dbReference type="NCBIfam" id="TIGR01144">
    <property type="entry name" value="ATP_synt_b"/>
    <property type="match status" value="1"/>
</dbReference>
<evidence type="ECO:0000256" key="1">
    <source>
        <dbReference type="ARBA" id="ARBA00005513"/>
    </source>
</evidence>
<dbReference type="InterPro" id="IPR002146">
    <property type="entry name" value="ATP_synth_b/b'su_bac/chlpt"/>
</dbReference>
<feature type="transmembrane region" description="Helical" evidence="13">
    <location>
        <begin position="20"/>
        <end position="43"/>
    </location>
</feature>
<evidence type="ECO:0000256" key="2">
    <source>
        <dbReference type="ARBA" id="ARBA00022448"/>
    </source>
</evidence>
<evidence type="ECO:0000256" key="12">
    <source>
        <dbReference type="ARBA" id="ARBA00037847"/>
    </source>
</evidence>
<evidence type="ECO:0000256" key="13">
    <source>
        <dbReference type="HAMAP-Rule" id="MF_01398"/>
    </source>
</evidence>
<sequence>MIAATVCPSDVPNCAGLLDINLTFVVELVLFLVTVYILWRLIWRPVIVILESRDQRLEAGRQAAAEAERRYTEGLAEVQATLDRARTEARDALAAAHRSAATGAEEVRAAAHLEARTITDQALAEIRAESEIAVASLRSQAQSLAVAAASRLLGRQLDEKHYAGIAAEAVGR</sequence>
<evidence type="ECO:0000313" key="15">
    <source>
        <dbReference type="EMBL" id="MBJ7610404.1"/>
    </source>
</evidence>
<dbReference type="SUPFAM" id="SSF81573">
    <property type="entry name" value="F1F0 ATP synthase subunit B, membrane domain"/>
    <property type="match status" value="1"/>
</dbReference>
<dbReference type="EMBL" id="JAEKNN010000062">
    <property type="protein sequence ID" value="MBJ7610404.1"/>
    <property type="molecule type" value="Genomic_DNA"/>
</dbReference>
<gene>
    <name evidence="13 15" type="primary">atpF</name>
    <name evidence="15" type="ORF">JF887_13375</name>
</gene>
<evidence type="ECO:0000256" key="6">
    <source>
        <dbReference type="ARBA" id="ARBA00022781"/>
    </source>
</evidence>
<comment type="similarity">
    <text evidence="1 13 14">Belongs to the ATPase B chain family.</text>
</comment>
<dbReference type="AlphaFoldDB" id="A0A934NJY5"/>
<evidence type="ECO:0000313" key="16">
    <source>
        <dbReference type="Proteomes" id="UP000614410"/>
    </source>
</evidence>
<keyword evidence="10 13" id="KW-0066">ATP synthesis</keyword>
<comment type="function">
    <text evidence="11 13">F(1)F(0) ATP synthase produces ATP from ADP in the presence of a proton or sodium gradient. F-type ATPases consist of two structural domains, F(1) containing the extramembraneous catalytic core and F(0) containing the membrane proton channel, linked together by a central stalk and a peripheral stalk. During catalysis, ATP synthesis in the catalytic domain of F(1) is coupled via a rotary mechanism of the central stalk subunits to proton translocation.</text>
</comment>
<evidence type="ECO:0000256" key="7">
    <source>
        <dbReference type="ARBA" id="ARBA00022989"/>
    </source>
</evidence>
<keyword evidence="7 13" id="KW-1133">Transmembrane helix</keyword>
<proteinExistence type="inferred from homology"/>
<evidence type="ECO:0000256" key="14">
    <source>
        <dbReference type="RuleBase" id="RU003848"/>
    </source>
</evidence>
<dbReference type="Proteomes" id="UP000614410">
    <property type="component" value="Unassembled WGS sequence"/>
</dbReference>
<dbReference type="InterPro" id="IPR050059">
    <property type="entry name" value="ATP_synthase_B_chain"/>
</dbReference>
<dbReference type="PANTHER" id="PTHR33445:SF1">
    <property type="entry name" value="ATP SYNTHASE SUBUNIT B"/>
    <property type="match status" value="1"/>
</dbReference>
<keyword evidence="9 13" id="KW-0472">Membrane</keyword>
<evidence type="ECO:0000256" key="10">
    <source>
        <dbReference type="ARBA" id="ARBA00023310"/>
    </source>
</evidence>
<protein>
    <recommendedName>
        <fullName evidence="13">ATP synthase subunit b</fullName>
    </recommendedName>
    <alternativeName>
        <fullName evidence="13">ATP synthase F(0) sector subunit b</fullName>
    </alternativeName>
    <alternativeName>
        <fullName evidence="13">ATPase subunit I</fullName>
    </alternativeName>
    <alternativeName>
        <fullName evidence="13">F-type ATPase subunit b</fullName>
        <shortName evidence="13">F-ATPase subunit b</shortName>
    </alternativeName>
</protein>
<dbReference type="GO" id="GO:0045259">
    <property type="term" value="C:proton-transporting ATP synthase complex"/>
    <property type="evidence" value="ECO:0007669"/>
    <property type="project" value="UniProtKB-KW"/>
</dbReference>
<keyword evidence="8 13" id="KW-0406">Ion transport</keyword>
<organism evidence="15 16">
    <name type="scientific">Candidatus Amunia macphersoniae</name>
    <dbReference type="NCBI Taxonomy" id="3127014"/>
    <lineage>
        <taxon>Bacteria</taxon>
        <taxon>Bacillati</taxon>
        <taxon>Candidatus Dormiibacterota</taxon>
        <taxon>Candidatus Dormibacteria</taxon>
        <taxon>Candidatus Aeolococcales</taxon>
        <taxon>Candidatus Aeolococcaceae</taxon>
        <taxon>Candidatus Amunia</taxon>
    </lineage>
</organism>
<evidence type="ECO:0000256" key="8">
    <source>
        <dbReference type="ARBA" id="ARBA00023065"/>
    </source>
</evidence>
<evidence type="ECO:0000256" key="9">
    <source>
        <dbReference type="ARBA" id="ARBA00023136"/>
    </source>
</evidence>
<keyword evidence="4 13" id="KW-0138">CF(0)</keyword>
<evidence type="ECO:0000256" key="11">
    <source>
        <dbReference type="ARBA" id="ARBA00025198"/>
    </source>
</evidence>
<comment type="function">
    <text evidence="13">Component of the F(0) channel, it forms part of the peripheral stalk, linking F(1) to F(0).</text>
</comment>
<keyword evidence="3 13" id="KW-1003">Cell membrane</keyword>
<keyword evidence="5 13" id="KW-0812">Transmembrane</keyword>
<evidence type="ECO:0000256" key="3">
    <source>
        <dbReference type="ARBA" id="ARBA00022475"/>
    </source>
</evidence>
<dbReference type="Pfam" id="PF00430">
    <property type="entry name" value="ATP-synt_B"/>
    <property type="match status" value="1"/>
</dbReference>
<comment type="subunit">
    <text evidence="13">F-type ATPases have 2 components, F(1) - the catalytic core - and F(0) - the membrane proton channel. F(1) has five subunits: alpha(3), beta(3), gamma(1), delta(1), epsilon(1). F(0) has three main subunits: a(1), b(2) and c(10-14). The alpha and beta chains form an alternating ring which encloses part of the gamma chain. F(1) is attached to F(0) by a central stalk formed by the gamma and epsilon chains, while a peripheral stalk is formed by the delta and b chains.</text>
</comment>
<keyword evidence="6 13" id="KW-0375">Hydrogen ion transport</keyword>
<dbReference type="InterPro" id="IPR005864">
    <property type="entry name" value="ATP_synth_F0_bsu_bac"/>
</dbReference>
<dbReference type="CDD" id="cd06503">
    <property type="entry name" value="ATP-synt_Fo_b"/>
    <property type="match status" value="1"/>
</dbReference>
<dbReference type="PANTHER" id="PTHR33445">
    <property type="entry name" value="ATP SYNTHASE SUBUNIT B', CHLOROPLASTIC"/>
    <property type="match status" value="1"/>
</dbReference>
<dbReference type="InterPro" id="IPR028987">
    <property type="entry name" value="ATP_synth_B-like_membr_sf"/>
</dbReference>
<accession>A0A934NJY5</accession>